<evidence type="ECO:0000256" key="2">
    <source>
        <dbReference type="SAM" id="Phobius"/>
    </source>
</evidence>
<feature type="compositionally biased region" description="Polar residues" evidence="1">
    <location>
        <begin position="1"/>
        <end position="10"/>
    </location>
</feature>
<dbReference type="Proteomes" id="UP000095727">
    <property type="component" value="Unassembled WGS sequence"/>
</dbReference>
<evidence type="ECO:0000256" key="1">
    <source>
        <dbReference type="SAM" id="MobiDB-lite"/>
    </source>
</evidence>
<feature type="domain" description="Mannosyl-glycoprotein endo-beta-N-acetylglucosamidase-like" evidence="3">
    <location>
        <begin position="281"/>
        <end position="424"/>
    </location>
</feature>
<keyword evidence="2" id="KW-0812">Transmembrane</keyword>
<sequence>MKASDFTTGGNDREKAMSNLLKTEKTDAVNTGLVEKADKSAKALKGDLYSVGKKGTHGAGSTALDAIARKRKKTSAADALDGKSRSQLTGKNALTKKVQSRHNLNKSLKRGAKGVAAKATHNALKDSELEGTDDLVATTHTGAKLAGKARKHLRSGKDALEKKDSLGALSEKKYRTEKLDKKAAQKRMQFSKYFHRNVYENAAAQAGKKKALTVLSGGIKGMLSSLAGAVSQFFPLIIAFILAFGLISVVGGGAADEEQKSASLDGMPAWVTYDLVLACLNAHEQYGYPASALLGQMMIENGTSDSGSDLGRLYHNYGGVKYAGYDYGGLITGSVKMLTTEYSASGSAYKTYADFAVFKDDDSYMKYRCEHLYKQSNYTRVANYQKAIDTNNSELFLRALGEGGYYTASQDSYIAQYRSICQAYPLVAQLDSMTAEEFKNRYSGTTLIPGGGQDYQSADQWQKDIVNACSQTPWPGANLCATWTTRVYARAGHPVGGNGNTQLGNQGYGANYSQKRATTDLSQIKVGMLISAQYGSNTAAGNAYGHVGIYIGDGKVMDSIYSGLRTISLSDWVSQNGRGWVVCGYPWDWR</sequence>
<feature type="compositionally biased region" description="Basic residues" evidence="1">
    <location>
        <begin position="98"/>
        <end position="112"/>
    </location>
</feature>
<feature type="region of interest" description="Disordered" evidence="1">
    <location>
        <begin position="76"/>
        <end position="116"/>
    </location>
</feature>
<dbReference type="InterPro" id="IPR002901">
    <property type="entry name" value="MGlyc_endo_b_GlcNAc-like_dom"/>
</dbReference>
<dbReference type="Gene3D" id="1.10.530.10">
    <property type="match status" value="1"/>
</dbReference>
<organism evidence="4 5">
    <name type="scientific">Coprococcus comes</name>
    <dbReference type="NCBI Taxonomy" id="410072"/>
    <lineage>
        <taxon>Bacteria</taxon>
        <taxon>Bacillati</taxon>
        <taxon>Bacillota</taxon>
        <taxon>Clostridia</taxon>
        <taxon>Lachnospirales</taxon>
        <taxon>Lachnospiraceae</taxon>
        <taxon>Coprococcus</taxon>
    </lineage>
</organism>
<feature type="compositionally biased region" description="Basic and acidic residues" evidence="1">
    <location>
        <begin position="11"/>
        <end position="23"/>
    </location>
</feature>
<proteinExistence type="predicted"/>
<dbReference type="SUPFAM" id="SSF54001">
    <property type="entry name" value="Cysteine proteinases"/>
    <property type="match status" value="1"/>
</dbReference>
<reference evidence="4 5" key="1">
    <citation type="submission" date="2015-09" db="EMBL/GenBank/DDBJ databases">
        <authorList>
            <consortium name="Pathogen Informatics"/>
        </authorList>
    </citation>
    <scope>NUCLEOTIDE SEQUENCE [LARGE SCALE GENOMIC DNA]</scope>
    <source>
        <strain evidence="4 5">2789STDY5834962</strain>
    </source>
</reference>
<dbReference type="GO" id="GO:0004040">
    <property type="term" value="F:amidase activity"/>
    <property type="evidence" value="ECO:0007669"/>
    <property type="project" value="InterPro"/>
</dbReference>
<dbReference type="Gene3D" id="3.90.1720.10">
    <property type="entry name" value="endopeptidase domain like (from Nostoc punctiforme)"/>
    <property type="match status" value="1"/>
</dbReference>
<evidence type="ECO:0000259" key="3">
    <source>
        <dbReference type="Pfam" id="PF01832"/>
    </source>
</evidence>
<dbReference type="AlphaFoldDB" id="A0A173RXG6"/>
<feature type="region of interest" description="Disordered" evidence="1">
    <location>
        <begin position="1"/>
        <end position="23"/>
    </location>
</feature>
<keyword evidence="2" id="KW-1133">Transmembrane helix</keyword>
<dbReference type="Pfam" id="PF01832">
    <property type="entry name" value="Glucosaminidase"/>
    <property type="match status" value="1"/>
</dbReference>
<dbReference type="EMBL" id="CYXR01000005">
    <property type="protein sequence ID" value="CUM81818.1"/>
    <property type="molecule type" value="Genomic_DNA"/>
</dbReference>
<evidence type="ECO:0000313" key="5">
    <source>
        <dbReference type="Proteomes" id="UP000095727"/>
    </source>
</evidence>
<evidence type="ECO:0000313" key="4">
    <source>
        <dbReference type="EMBL" id="CUM81818.1"/>
    </source>
</evidence>
<accession>A0A173RXG6</accession>
<dbReference type="InterPro" id="IPR038765">
    <property type="entry name" value="Papain-like_cys_pep_sf"/>
</dbReference>
<keyword evidence="2" id="KW-0472">Membrane</keyword>
<gene>
    <name evidence="4" type="ORF">ERS852574_00889</name>
</gene>
<protein>
    <submittedName>
        <fullName evidence="4">Mannosyl-glycoprotein endo-beta-N-acetylglucosaminidase</fullName>
    </submittedName>
</protein>
<dbReference type="RefSeq" id="WP_055155934.1">
    <property type="nucleotide sequence ID" value="NZ_CYXR01000005.1"/>
</dbReference>
<name>A0A173RXG6_9FIRM</name>
<feature type="transmembrane region" description="Helical" evidence="2">
    <location>
        <begin position="233"/>
        <end position="255"/>
    </location>
</feature>